<organism evidence="9 10">
    <name type="scientific">Botrytis galanthina</name>
    <dbReference type="NCBI Taxonomy" id="278940"/>
    <lineage>
        <taxon>Eukaryota</taxon>
        <taxon>Fungi</taxon>
        <taxon>Dikarya</taxon>
        <taxon>Ascomycota</taxon>
        <taxon>Pezizomycotina</taxon>
        <taxon>Leotiomycetes</taxon>
        <taxon>Helotiales</taxon>
        <taxon>Sclerotiniaceae</taxon>
        <taxon>Botrytis</taxon>
    </lineage>
</organism>
<dbReference type="InterPro" id="IPR051027">
    <property type="entry name" value="bZIP_transcription_factors"/>
</dbReference>
<dbReference type="AlphaFoldDB" id="A0A4S8QT59"/>
<feature type="compositionally biased region" description="Polar residues" evidence="7">
    <location>
        <begin position="262"/>
        <end position="272"/>
    </location>
</feature>
<feature type="compositionally biased region" description="Basic and acidic residues" evidence="7">
    <location>
        <begin position="466"/>
        <end position="477"/>
    </location>
</feature>
<dbReference type="InterPro" id="IPR004827">
    <property type="entry name" value="bZIP"/>
</dbReference>
<evidence type="ECO:0000313" key="10">
    <source>
        <dbReference type="Proteomes" id="UP000308671"/>
    </source>
</evidence>
<dbReference type="PROSITE" id="PS50217">
    <property type="entry name" value="BZIP"/>
    <property type="match status" value="1"/>
</dbReference>
<keyword evidence="10" id="KW-1185">Reference proteome</keyword>
<feature type="region of interest" description="Disordered" evidence="7">
    <location>
        <begin position="302"/>
        <end position="326"/>
    </location>
</feature>
<evidence type="ECO:0000256" key="2">
    <source>
        <dbReference type="ARBA" id="ARBA00023015"/>
    </source>
</evidence>
<dbReference type="SUPFAM" id="SSF57959">
    <property type="entry name" value="Leucine zipper domain"/>
    <property type="match status" value="1"/>
</dbReference>
<dbReference type="InterPro" id="IPR021756">
    <property type="entry name" value="TF_Aft1_HRR"/>
</dbReference>
<feature type="region of interest" description="Disordered" evidence="7">
    <location>
        <begin position="346"/>
        <end position="477"/>
    </location>
</feature>
<dbReference type="InterPro" id="IPR046347">
    <property type="entry name" value="bZIP_sf"/>
</dbReference>
<comment type="caution">
    <text evidence="9">The sequence shown here is derived from an EMBL/GenBank/DDBJ whole genome shotgun (WGS) entry which is preliminary data.</text>
</comment>
<keyword evidence="4" id="KW-0804">Transcription</keyword>
<feature type="compositionally biased region" description="Basic residues" evidence="7">
    <location>
        <begin position="400"/>
        <end position="411"/>
    </location>
</feature>
<dbReference type="Gene3D" id="1.20.5.170">
    <property type="match status" value="1"/>
</dbReference>
<dbReference type="InterPro" id="IPR021755">
    <property type="entry name" value="TF_Aft1_HRA"/>
</dbReference>
<dbReference type="FunFam" id="1.20.5.170:FF:000053">
    <property type="entry name" value="BZIP transcription factor AtfA"/>
    <property type="match status" value="1"/>
</dbReference>
<keyword evidence="2" id="KW-0805">Transcription regulation</keyword>
<dbReference type="PANTHER" id="PTHR19304">
    <property type="entry name" value="CYCLIC-AMP RESPONSE ELEMENT BINDING PROTEIN"/>
    <property type="match status" value="1"/>
</dbReference>
<dbReference type="EMBL" id="PQXL01000851">
    <property type="protein sequence ID" value="THV43854.1"/>
    <property type="molecule type" value="Genomic_DNA"/>
</dbReference>
<feature type="compositionally biased region" description="Polar residues" evidence="7">
    <location>
        <begin position="279"/>
        <end position="288"/>
    </location>
</feature>
<dbReference type="Proteomes" id="UP000308671">
    <property type="component" value="Unassembled WGS sequence"/>
</dbReference>
<reference evidence="9 10" key="1">
    <citation type="submission" date="2017-12" db="EMBL/GenBank/DDBJ databases">
        <title>Comparative genomics of Botrytis spp.</title>
        <authorList>
            <person name="Valero-Jimenez C.A."/>
            <person name="Tapia P."/>
            <person name="Veloso J."/>
            <person name="Silva-Moreno E."/>
            <person name="Staats M."/>
            <person name="Valdes J.H."/>
            <person name="Van Kan J.A.L."/>
        </authorList>
    </citation>
    <scope>NUCLEOTIDE SEQUENCE [LARGE SCALE GENOMIC DNA]</scope>
    <source>
        <strain evidence="9 10">MUCL435</strain>
    </source>
</reference>
<feature type="compositionally biased region" description="Acidic residues" evidence="7">
    <location>
        <begin position="437"/>
        <end position="456"/>
    </location>
</feature>
<comment type="subcellular location">
    <subcellularLocation>
        <location evidence="1">Nucleus</location>
    </subcellularLocation>
</comment>
<dbReference type="SMART" id="SM00338">
    <property type="entry name" value="BRLZ"/>
    <property type="match status" value="1"/>
</dbReference>
<keyword evidence="6" id="KW-0175">Coiled coil</keyword>
<feature type="region of interest" description="Disordered" evidence="7">
    <location>
        <begin position="122"/>
        <end position="154"/>
    </location>
</feature>
<evidence type="ECO:0000259" key="8">
    <source>
        <dbReference type="PROSITE" id="PS50217"/>
    </source>
</evidence>
<evidence type="ECO:0000256" key="1">
    <source>
        <dbReference type="ARBA" id="ARBA00004123"/>
    </source>
</evidence>
<feature type="domain" description="BZIP" evidence="8">
    <location>
        <begin position="472"/>
        <end position="535"/>
    </location>
</feature>
<protein>
    <recommendedName>
        <fullName evidence="8">BZIP domain-containing protein</fullName>
    </recommendedName>
</protein>
<evidence type="ECO:0000256" key="5">
    <source>
        <dbReference type="ARBA" id="ARBA00023242"/>
    </source>
</evidence>
<feature type="coiled-coil region" evidence="6">
    <location>
        <begin position="497"/>
        <end position="524"/>
    </location>
</feature>
<feature type="compositionally biased region" description="Polar residues" evidence="7">
    <location>
        <begin position="359"/>
        <end position="385"/>
    </location>
</feature>
<dbReference type="GO" id="GO:0003677">
    <property type="term" value="F:DNA binding"/>
    <property type="evidence" value="ECO:0007669"/>
    <property type="project" value="UniProtKB-KW"/>
</dbReference>
<feature type="region of interest" description="Disordered" evidence="7">
    <location>
        <begin position="255"/>
        <end position="288"/>
    </location>
</feature>
<feature type="region of interest" description="Disordered" evidence="7">
    <location>
        <begin position="562"/>
        <end position="581"/>
    </location>
</feature>
<dbReference type="CDD" id="cd14687">
    <property type="entry name" value="bZIP_ATF2"/>
    <property type="match status" value="1"/>
</dbReference>
<evidence type="ECO:0000256" key="4">
    <source>
        <dbReference type="ARBA" id="ARBA00023163"/>
    </source>
</evidence>
<gene>
    <name evidence="9" type="ORF">BGAL_0856g00010</name>
</gene>
<accession>A0A4S8QT59</accession>
<dbReference type="GO" id="GO:0003700">
    <property type="term" value="F:DNA-binding transcription factor activity"/>
    <property type="evidence" value="ECO:0007669"/>
    <property type="project" value="InterPro"/>
</dbReference>
<keyword evidence="5" id="KW-0539">Nucleus</keyword>
<evidence type="ECO:0000256" key="7">
    <source>
        <dbReference type="SAM" id="MobiDB-lite"/>
    </source>
</evidence>
<evidence type="ECO:0000313" key="9">
    <source>
        <dbReference type="EMBL" id="THV43854.1"/>
    </source>
</evidence>
<dbReference type="Pfam" id="PF11787">
    <property type="entry name" value="Aft1_HRR"/>
    <property type="match status" value="1"/>
</dbReference>
<sequence length="581" mass="63587">MPTFPKIGSSPVEEKFLPSGKYHSIQPSLVIMSSLPRDLIPVHDHSSIQLNSSDSFDPSHPSPPSPPSETMICLLYIAADATVPDITVKPVQLDVGRQLPNIPVPPQNNISDYLSKRALANHSHEAEENPFDSQFGGGPVKSNLPAKTPGGTLLPSIQALQSASSPGFGLSGLRSGPLSPNMLTGPKEPAEDYFSADHNLIGDGPRGYTPVTSDLRGMHSRVLPTPSPGGYSFGAGAVQTPGLAEFQRTAIQAASLAAQQQRDMNVTSQPQQHNEDNHNVMSNYPDNDSLNAAASLQLLTQTSASSRDSSPHHNLALGPSRQPPFSAQQHILNRNHQMLNQNMQPVQTNGQVPGRPNNHPLTNGHSGTRNNSIHSNSMSPTSNGNGILYDNEMNGQGAQGKKRAGTKRKASTNKTPPKSNKRTKSQKGNDDSKLEEFTNEDLDNMEDQLEFEEEENNNNNNNGKPKKPETEDEKRKSFLERNRVAALKCRQRKKQWLNNLQSKVDSYTNENETLHQKVQQMAHEIMQLKTMLFAHKDTPIGLQQGIAQYVVPPLYDDMPPMHQSQNPYGLGTMPPSQNPNM</sequence>
<keyword evidence="3" id="KW-0238">DNA-binding</keyword>
<proteinExistence type="predicted"/>
<dbReference type="OrthoDB" id="295274at2759"/>
<evidence type="ECO:0000256" key="3">
    <source>
        <dbReference type="ARBA" id="ARBA00023125"/>
    </source>
</evidence>
<evidence type="ECO:0000256" key="6">
    <source>
        <dbReference type="SAM" id="Coils"/>
    </source>
</evidence>
<dbReference type="GO" id="GO:0005634">
    <property type="term" value="C:nucleus"/>
    <property type="evidence" value="ECO:0007669"/>
    <property type="project" value="UniProtKB-SubCell"/>
</dbReference>
<dbReference type="Pfam" id="PF11786">
    <property type="entry name" value="Aft1_HRA"/>
    <property type="match status" value="1"/>
</dbReference>
<name>A0A4S8QT59_9HELO</name>
<feature type="compositionally biased region" description="Basic and acidic residues" evidence="7">
    <location>
        <begin position="427"/>
        <end position="436"/>
    </location>
</feature>
<dbReference type="Pfam" id="PF00170">
    <property type="entry name" value="bZIP_1"/>
    <property type="match status" value="1"/>
</dbReference>